<dbReference type="EMBL" id="LR796645">
    <property type="protein sequence ID" value="CAB4155670.1"/>
    <property type="molecule type" value="Genomic_DNA"/>
</dbReference>
<reference evidence="1" key="1">
    <citation type="submission" date="2020-04" db="EMBL/GenBank/DDBJ databases">
        <authorList>
            <person name="Chiriac C."/>
            <person name="Salcher M."/>
            <person name="Ghai R."/>
            <person name="Kavagutti S V."/>
        </authorList>
    </citation>
    <scope>NUCLEOTIDE SEQUENCE</scope>
</reference>
<organism evidence="1">
    <name type="scientific">uncultured Caudovirales phage</name>
    <dbReference type="NCBI Taxonomy" id="2100421"/>
    <lineage>
        <taxon>Viruses</taxon>
        <taxon>Duplodnaviria</taxon>
        <taxon>Heunggongvirae</taxon>
        <taxon>Uroviricota</taxon>
        <taxon>Caudoviricetes</taxon>
        <taxon>Peduoviridae</taxon>
        <taxon>Maltschvirus</taxon>
        <taxon>Maltschvirus maltsch</taxon>
    </lineage>
</organism>
<evidence type="ECO:0000313" key="1">
    <source>
        <dbReference type="EMBL" id="CAB4155670.1"/>
    </source>
</evidence>
<protein>
    <submittedName>
        <fullName evidence="1">Uncharacterized protein</fullName>
    </submittedName>
</protein>
<gene>
    <name evidence="1" type="ORF">UFOVP671_20</name>
</gene>
<accession>A0A6J5N7Q6</accession>
<name>A0A6J5N7Q6_9CAUD</name>
<sequence length="66" mass="7484">MSTRKPKLSVPCGYERGFDDDMSAMDRAELVYALLAEAHYILDYLSENGEGNYTVKRINHVTEGEL</sequence>
<proteinExistence type="predicted"/>